<feature type="region of interest" description="Disordered" evidence="3">
    <location>
        <begin position="185"/>
        <end position="206"/>
    </location>
</feature>
<keyword evidence="1" id="KW-0479">Metal-binding</keyword>
<dbReference type="EMBL" id="BQNB010008583">
    <property type="protein sequence ID" value="GJS51409.1"/>
    <property type="molecule type" value="Genomic_DNA"/>
</dbReference>
<sequence length="675" mass="77128">MFRLNIVSDNIGSAFMSTSKLNDSILWHARLGHVHFKRMKDMSKDWLIPAFDMDTEKCKTCMLTKITKKPFQNVKRETEVLELIHSDLCDLHATPSLGNKKYFVTFIDDASRFCYVYLLHSNDEALDKFKVFKTEVELQQGYLIKRFRTDRGGQLFYVIEPNDSVAINSIIESRDAIFDENRFSSVPRPSQRSLVKGTEDSGGSVVPKKVTEEVVQQPEPELRKSKRHRTPKDFGPEFQLYLIEGTRDEVSGQHSYCFNVEDDPKTFDESMKSHDVAFWKEAINDEMDFIMGNNTWVSADLPPGCKPLGCKWIFKRKLKVDGTVEKFKVRLVIQGFKQKSRIDYFDTYAPVARISTIRLLIAMTSIHSLIIHQMDVKTAFLNGKLEEEVYMNQPQGFIMPGNENKVCKLIKSLYGLKQEPKQWHQKFDKVVLSNGCLLNQADKCIYSKFDEFGKGVIIYLYVDDMLIFGTDQVQVDLTKEFLSSRFSMKDMGEVDVISGIRIKHESNGIAISQSYYIEKLSILRYTINPAGKANNEDNSSKTWLGIPCLVVVQILRLSRSKNYITGSTIESEFVALAAAGKEAEWLKNLLIEITMWVKPIAPISIRCDSATILEKAYSQMYNGKSKHLGVRHIMICELIMNGVISIEFVRSQQNLADHLTKGLARDLVIKSAEGM</sequence>
<dbReference type="InterPro" id="IPR013103">
    <property type="entry name" value="RVT_2"/>
</dbReference>
<dbReference type="SUPFAM" id="SSF53098">
    <property type="entry name" value="Ribonuclease H-like"/>
    <property type="match status" value="1"/>
</dbReference>
<feature type="domain" description="Reverse transcriptase Ty1/copia-type" evidence="4">
    <location>
        <begin position="293"/>
        <end position="520"/>
    </location>
</feature>
<evidence type="ECO:0000256" key="3">
    <source>
        <dbReference type="SAM" id="MobiDB-lite"/>
    </source>
</evidence>
<proteinExistence type="predicted"/>
<dbReference type="Pfam" id="PF13976">
    <property type="entry name" value="gag_pre-integrs"/>
    <property type="match status" value="1"/>
</dbReference>
<dbReference type="Proteomes" id="UP001151760">
    <property type="component" value="Unassembled WGS sequence"/>
</dbReference>
<dbReference type="InterPro" id="IPR036397">
    <property type="entry name" value="RNaseH_sf"/>
</dbReference>
<dbReference type="CDD" id="cd09272">
    <property type="entry name" value="RNase_HI_RT_Ty1"/>
    <property type="match status" value="1"/>
</dbReference>
<reference evidence="6" key="2">
    <citation type="submission" date="2022-01" db="EMBL/GenBank/DDBJ databases">
        <authorList>
            <person name="Yamashiro T."/>
            <person name="Shiraishi A."/>
            <person name="Satake H."/>
            <person name="Nakayama K."/>
        </authorList>
    </citation>
    <scope>NUCLEOTIDE SEQUENCE</scope>
</reference>
<dbReference type="InterPro" id="IPR025724">
    <property type="entry name" value="GAG-pre-integrase_dom"/>
</dbReference>
<organism evidence="6 7">
    <name type="scientific">Tanacetum coccineum</name>
    <dbReference type="NCBI Taxonomy" id="301880"/>
    <lineage>
        <taxon>Eukaryota</taxon>
        <taxon>Viridiplantae</taxon>
        <taxon>Streptophyta</taxon>
        <taxon>Embryophyta</taxon>
        <taxon>Tracheophyta</taxon>
        <taxon>Spermatophyta</taxon>
        <taxon>Magnoliopsida</taxon>
        <taxon>eudicotyledons</taxon>
        <taxon>Gunneridae</taxon>
        <taxon>Pentapetalae</taxon>
        <taxon>asterids</taxon>
        <taxon>campanulids</taxon>
        <taxon>Asterales</taxon>
        <taxon>Asteraceae</taxon>
        <taxon>Asteroideae</taxon>
        <taxon>Anthemideae</taxon>
        <taxon>Anthemidinae</taxon>
        <taxon>Tanacetum</taxon>
    </lineage>
</organism>
<name>A0ABQ4WEX5_9ASTR</name>
<dbReference type="Pfam" id="PF07727">
    <property type="entry name" value="RVT_2"/>
    <property type="match status" value="1"/>
</dbReference>
<dbReference type="PANTHER" id="PTHR42648:SF30">
    <property type="entry name" value="RIBONUCLEASE H-LIKE DOMAIN, GAG-PRE-INTEGRASE DOMAIN PROTEIN-RELATED"/>
    <property type="match status" value="1"/>
</dbReference>
<comment type="caution">
    <text evidence="6">The sequence shown here is derived from an EMBL/GenBank/DDBJ whole genome shotgun (WGS) entry which is preliminary data.</text>
</comment>
<dbReference type="PANTHER" id="PTHR42648">
    <property type="entry name" value="TRANSPOSASE, PUTATIVE-RELATED"/>
    <property type="match status" value="1"/>
</dbReference>
<evidence type="ECO:0000256" key="2">
    <source>
        <dbReference type="ARBA" id="ARBA00022801"/>
    </source>
</evidence>
<feature type="domain" description="GAG-pre-integrase" evidence="5">
    <location>
        <begin position="8"/>
        <end position="65"/>
    </location>
</feature>
<keyword evidence="2" id="KW-0378">Hydrolase</keyword>
<keyword evidence="7" id="KW-1185">Reference proteome</keyword>
<dbReference type="Gene3D" id="3.30.420.10">
    <property type="entry name" value="Ribonuclease H-like superfamily/Ribonuclease H"/>
    <property type="match status" value="1"/>
</dbReference>
<accession>A0ABQ4WEX5</accession>
<dbReference type="InterPro" id="IPR012337">
    <property type="entry name" value="RNaseH-like_sf"/>
</dbReference>
<evidence type="ECO:0000256" key="1">
    <source>
        <dbReference type="ARBA" id="ARBA00022723"/>
    </source>
</evidence>
<evidence type="ECO:0000313" key="6">
    <source>
        <dbReference type="EMBL" id="GJS51409.1"/>
    </source>
</evidence>
<evidence type="ECO:0000313" key="7">
    <source>
        <dbReference type="Proteomes" id="UP001151760"/>
    </source>
</evidence>
<protein>
    <submittedName>
        <fullName evidence="6">Zinc finger, CCHC-type containing protein</fullName>
    </submittedName>
</protein>
<gene>
    <name evidence="6" type="ORF">Tco_0624771</name>
</gene>
<dbReference type="SUPFAM" id="SSF56672">
    <property type="entry name" value="DNA/RNA polymerases"/>
    <property type="match status" value="1"/>
</dbReference>
<dbReference type="InterPro" id="IPR043502">
    <property type="entry name" value="DNA/RNA_pol_sf"/>
</dbReference>
<evidence type="ECO:0000259" key="4">
    <source>
        <dbReference type="Pfam" id="PF07727"/>
    </source>
</evidence>
<reference evidence="6" key="1">
    <citation type="journal article" date="2022" name="Int. J. Mol. Sci.">
        <title>Draft Genome of Tanacetum Coccineum: Genomic Comparison of Closely Related Tanacetum-Family Plants.</title>
        <authorList>
            <person name="Yamashiro T."/>
            <person name="Shiraishi A."/>
            <person name="Nakayama K."/>
            <person name="Satake H."/>
        </authorList>
    </citation>
    <scope>NUCLEOTIDE SEQUENCE</scope>
</reference>
<dbReference type="InterPro" id="IPR039537">
    <property type="entry name" value="Retrotran_Ty1/copia-like"/>
</dbReference>
<evidence type="ECO:0000259" key="5">
    <source>
        <dbReference type="Pfam" id="PF13976"/>
    </source>
</evidence>